<comment type="caution">
    <text evidence="2">The sequence shown here is derived from an EMBL/GenBank/DDBJ whole genome shotgun (WGS) entry which is preliminary data.</text>
</comment>
<dbReference type="EMBL" id="LAZR01057538">
    <property type="protein sequence ID" value="KKK71868.1"/>
    <property type="molecule type" value="Genomic_DNA"/>
</dbReference>
<proteinExistence type="predicted"/>
<accession>A0A0F8XSG4</accession>
<dbReference type="SUPFAM" id="SSF55781">
    <property type="entry name" value="GAF domain-like"/>
    <property type="match status" value="1"/>
</dbReference>
<gene>
    <name evidence="2" type="ORF">LCGC14_2909620</name>
</gene>
<keyword evidence="1" id="KW-0175">Coiled coil</keyword>
<feature type="non-terminal residue" evidence="2">
    <location>
        <position position="1"/>
    </location>
</feature>
<evidence type="ECO:0000313" key="2">
    <source>
        <dbReference type="EMBL" id="KKK71868.1"/>
    </source>
</evidence>
<protein>
    <recommendedName>
        <fullName evidence="3">GAF domain-containing protein</fullName>
    </recommendedName>
</protein>
<feature type="coiled-coil region" evidence="1">
    <location>
        <begin position="93"/>
        <end position="120"/>
    </location>
</feature>
<evidence type="ECO:0000256" key="1">
    <source>
        <dbReference type="SAM" id="Coils"/>
    </source>
</evidence>
<organism evidence="2">
    <name type="scientific">marine sediment metagenome</name>
    <dbReference type="NCBI Taxonomy" id="412755"/>
    <lineage>
        <taxon>unclassified sequences</taxon>
        <taxon>metagenomes</taxon>
        <taxon>ecological metagenomes</taxon>
    </lineage>
</organism>
<reference evidence="2" key="1">
    <citation type="journal article" date="2015" name="Nature">
        <title>Complex archaea that bridge the gap between prokaryotes and eukaryotes.</title>
        <authorList>
            <person name="Spang A."/>
            <person name="Saw J.H."/>
            <person name="Jorgensen S.L."/>
            <person name="Zaremba-Niedzwiedzka K."/>
            <person name="Martijn J."/>
            <person name="Lind A.E."/>
            <person name="van Eijk R."/>
            <person name="Schleper C."/>
            <person name="Guy L."/>
            <person name="Ettema T.J."/>
        </authorList>
    </citation>
    <scope>NUCLEOTIDE SEQUENCE</scope>
</reference>
<dbReference type="AlphaFoldDB" id="A0A0F8XSG4"/>
<dbReference type="InterPro" id="IPR029016">
    <property type="entry name" value="GAF-like_dom_sf"/>
</dbReference>
<dbReference type="Gene3D" id="3.30.450.40">
    <property type="match status" value="1"/>
</dbReference>
<evidence type="ECO:0008006" key="3">
    <source>
        <dbReference type="Google" id="ProtNLM"/>
    </source>
</evidence>
<sequence>FIDRISFYTADSPQAIRAKSGKPIYGFYPDIFLVSDEELKKENLCGAAIVPVDYLGELVAILNLVSKTYDEIPGNTRTAVEAIAAQIGGVITRVRVEEERERLIKELKDALEKVKTLSGLLPICANCKSIRDDQGYWHQVEEYLLEHADVLFSHGICDKCVKKLYPDLMSEND</sequence>
<name>A0A0F8XSG4_9ZZZZ</name>